<name>A0A2D0K8J0_9GAMM</name>
<keyword evidence="1" id="KW-0812">Transmembrane</keyword>
<gene>
    <name evidence="2" type="ORF">Xish_03646</name>
</gene>
<dbReference type="EMBL" id="NJAK01000003">
    <property type="protein sequence ID" value="PHM59527.1"/>
    <property type="molecule type" value="Genomic_DNA"/>
</dbReference>
<keyword evidence="3" id="KW-1185">Reference proteome</keyword>
<keyword evidence="1" id="KW-0472">Membrane</keyword>
<organism evidence="2 3">
    <name type="scientific">Xenorhabdus ishibashii</name>
    <dbReference type="NCBI Taxonomy" id="1034471"/>
    <lineage>
        <taxon>Bacteria</taxon>
        <taxon>Pseudomonadati</taxon>
        <taxon>Pseudomonadota</taxon>
        <taxon>Gammaproteobacteria</taxon>
        <taxon>Enterobacterales</taxon>
        <taxon>Morganellaceae</taxon>
        <taxon>Xenorhabdus</taxon>
    </lineage>
</organism>
<evidence type="ECO:0000313" key="2">
    <source>
        <dbReference type="EMBL" id="PHM59527.1"/>
    </source>
</evidence>
<dbReference type="Proteomes" id="UP000222168">
    <property type="component" value="Unassembled WGS sequence"/>
</dbReference>
<feature type="transmembrane region" description="Helical" evidence="1">
    <location>
        <begin position="32"/>
        <end position="57"/>
    </location>
</feature>
<proteinExistence type="predicted"/>
<reference evidence="2 3" key="1">
    <citation type="journal article" date="2017" name="Nat. Microbiol.">
        <title>Natural product diversity associated with the nematode symbionts Photorhabdus and Xenorhabdus.</title>
        <authorList>
            <person name="Tobias N.J."/>
            <person name="Wolff H."/>
            <person name="Djahanschiri B."/>
            <person name="Grundmann F."/>
            <person name="Kronenwerth M."/>
            <person name="Shi Y.M."/>
            <person name="Simonyi S."/>
            <person name="Grun P."/>
            <person name="Shapiro-Ilan D."/>
            <person name="Pidot S.J."/>
            <person name="Stinear T.P."/>
            <person name="Ebersberger I."/>
            <person name="Bode H.B."/>
        </authorList>
    </citation>
    <scope>NUCLEOTIDE SEQUENCE [LARGE SCALE GENOMIC DNA]</scope>
    <source>
        <strain evidence="2 3">DSM 22670</strain>
    </source>
</reference>
<protein>
    <submittedName>
        <fullName evidence="2">Uncharacterized protein</fullName>
    </submittedName>
</protein>
<sequence length="58" mass="7095">MRRKKFGIKSKLIHTDIKLSNFLDKEDEHNQIIITSIMFAFFLFEYYYILQCLFLVMV</sequence>
<evidence type="ECO:0000256" key="1">
    <source>
        <dbReference type="SAM" id="Phobius"/>
    </source>
</evidence>
<accession>A0A2D0K8J0</accession>
<dbReference type="AlphaFoldDB" id="A0A2D0K8J0"/>
<evidence type="ECO:0000313" key="3">
    <source>
        <dbReference type="Proteomes" id="UP000222168"/>
    </source>
</evidence>
<comment type="caution">
    <text evidence="2">The sequence shown here is derived from an EMBL/GenBank/DDBJ whole genome shotgun (WGS) entry which is preliminary data.</text>
</comment>
<keyword evidence="1" id="KW-1133">Transmembrane helix</keyword>